<proteinExistence type="predicted"/>
<organism evidence="1 2">
    <name type="scientific">Thalassospira xiamenensis M-5 = DSM 17429</name>
    <dbReference type="NCBI Taxonomy" id="1123366"/>
    <lineage>
        <taxon>Bacteria</taxon>
        <taxon>Pseudomonadati</taxon>
        <taxon>Pseudomonadota</taxon>
        <taxon>Alphaproteobacteria</taxon>
        <taxon>Rhodospirillales</taxon>
        <taxon>Thalassospiraceae</taxon>
        <taxon>Thalassospira</taxon>
    </lineage>
</organism>
<name>A0AB72U8Q5_9PROT</name>
<reference evidence="1 2" key="1">
    <citation type="journal article" date="2012" name="J. Bacteriol.">
        <title>Genome sequence of Thalassospira xiamenensis type strain M-5.</title>
        <authorList>
            <person name="Lai Q."/>
            <person name="Shao Z."/>
        </authorList>
    </citation>
    <scope>NUCLEOTIDE SEQUENCE [LARGE SCALE GENOMIC DNA]</scope>
    <source>
        <strain evidence="1 2">M-5</strain>
    </source>
</reference>
<accession>A0AB72U8Q5</accession>
<evidence type="ECO:0000313" key="1">
    <source>
        <dbReference type="EMBL" id="AJD50482.1"/>
    </source>
</evidence>
<evidence type="ECO:0008006" key="3">
    <source>
        <dbReference type="Google" id="ProtNLM"/>
    </source>
</evidence>
<dbReference type="Proteomes" id="UP000007127">
    <property type="component" value="Chromosome"/>
</dbReference>
<protein>
    <recommendedName>
        <fullName evidence="3">50S ribosomal protein L27</fullName>
    </recommendedName>
</protein>
<dbReference type="EMBL" id="CP004388">
    <property type="protein sequence ID" value="AJD50482.1"/>
    <property type="molecule type" value="Genomic_DNA"/>
</dbReference>
<dbReference type="AlphaFoldDB" id="A0AB72U8Q5"/>
<gene>
    <name evidence="1" type="ORF">TH3_01780</name>
</gene>
<sequence>MALGKVITGVVRSGRKAVGYLRKTVVYHDGRNVPLGQGCLFGAARAGAKLVRSSSVRSVKRDNAENQRARIAPGLDRHWIV</sequence>
<evidence type="ECO:0000313" key="2">
    <source>
        <dbReference type="Proteomes" id="UP000007127"/>
    </source>
</evidence>
<dbReference type="KEGG" id="txi:TH3_01780"/>